<dbReference type="Pfam" id="PF14493">
    <property type="entry name" value="HTH_40"/>
    <property type="match status" value="1"/>
</dbReference>
<protein>
    <submittedName>
        <fullName evidence="2">BH1606 protein</fullName>
    </submittedName>
</protein>
<keyword evidence="3" id="KW-1185">Reference proteome</keyword>
<name>Q9KCG5_HALH5</name>
<sequence>MTNHVTKGVILLAIDRVRGDRSIYGLYHLLNGKRSAQTIQDGHLFGLLPYFGLLSHLSRTEFEELIEELKKDDALTVNDRRVVVTAKGREELEEWRHTHTFLHYVDGWRWKNETKKAWMCLQLWLQALSNRVAGVTFYPVTLNEAVQQWVKRTIPHSPQARIQQLTRLHHELVELLTKMEEVQCEVLVRQLSGSTQIGQTLEQIAYDLGLSRSDAALIHTVSLQQIGSVVIENRECYPLIQSLFQSGEDSGNVLTNSAQKTWSMFRQGLSLEGIAKARRLKRSTIEDHFVEIALHDETFSLRAFVPRDLEQEIIQIARTLNTKKLRPIRDQLTQPGSYFQIRLVLVKMEAVHEFGTRIT</sequence>
<dbReference type="eggNOG" id="COG4955">
    <property type="taxonomic scope" value="Bacteria"/>
</dbReference>
<dbReference type="InterPro" id="IPR008308">
    <property type="entry name" value="YpbB-like"/>
</dbReference>
<dbReference type="KEGG" id="bha:BH1606"/>
<proteinExistence type="predicted"/>
<evidence type="ECO:0000313" key="2">
    <source>
        <dbReference type="EMBL" id="BAB05325.1"/>
    </source>
</evidence>
<dbReference type="PIR" id="F83850">
    <property type="entry name" value="F83850"/>
</dbReference>
<dbReference type="InterPro" id="IPR029491">
    <property type="entry name" value="Helicase_HTH"/>
</dbReference>
<feature type="domain" description="Helicase Helix-turn-helix" evidence="1">
    <location>
        <begin position="257"/>
        <end position="345"/>
    </location>
</feature>
<evidence type="ECO:0000259" key="1">
    <source>
        <dbReference type="Pfam" id="PF14493"/>
    </source>
</evidence>
<gene>
    <name evidence="2" type="ordered locus">BH1606</name>
</gene>
<dbReference type="Proteomes" id="UP000001258">
    <property type="component" value="Chromosome"/>
</dbReference>
<reference evidence="2 3" key="1">
    <citation type="journal article" date="2000" name="Nucleic Acids Res.">
        <title>Complete genome sequence of the alkaliphilic bacterium Bacillus halodurans and genomic sequence comparison with Bacillus subtilis.</title>
        <authorList>
            <person name="Takami H."/>
            <person name="Nakasone K."/>
            <person name="Takaki Y."/>
            <person name="Maeno G."/>
            <person name="Sasaki R."/>
            <person name="Masui N."/>
            <person name="Fuji F."/>
            <person name="Hirama C."/>
            <person name="Nakamura Y."/>
            <person name="Ogasawara N."/>
            <person name="Kuhara S."/>
            <person name="Horikoshi K."/>
        </authorList>
    </citation>
    <scope>NUCLEOTIDE SEQUENCE [LARGE SCALE GENOMIC DNA]</scope>
    <source>
        <strain evidence="3">ATCC BAA-125 / DSM 18197 / FERM 7344 / JCM 9153 / C-125</strain>
    </source>
</reference>
<dbReference type="HOGENOM" id="CLU_066169_0_0_9"/>
<dbReference type="STRING" id="272558.gene:10727504"/>
<accession>Q9KCG5</accession>
<dbReference type="EMBL" id="BA000004">
    <property type="protein sequence ID" value="BAB05325.1"/>
    <property type="molecule type" value="Genomic_DNA"/>
</dbReference>
<dbReference type="RefSeq" id="WP_010897769.1">
    <property type="nucleotide sequence ID" value="NC_002570.2"/>
</dbReference>
<dbReference type="OrthoDB" id="2354672at2"/>
<dbReference type="PIRSF" id="PIRSF021350">
    <property type="entry name" value="UCP021350"/>
    <property type="match status" value="1"/>
</dbReference>
<evidence type="ECO:0000313" key="3">
    <source>
        <dbReference type="Proteomes" id="UP000001258"/>
    </source>
</evidence>
<dbReference type="AlphaFoldDB" id="Q9KCG5"/>
<organism evidence="2 3">
    <name type="scientific">Halalkalibacterium halodurans (strain ATCC BAA-125 / DSM 18197 / FERM 7344 / JCM 9153 / C-125)</name>
    <name type="common">Bacillus halodurans</name>
    <dbReference type="NCBI Taxonomy" id="272558"/>
    <lineage>
        <taxon>Bacteria</taxon>
        <taxon>Bacillati</taxon>
        <taxon>Bacillota</taxon>
        <taxon>Bacilli</taxon>
        <taxon>Bacillales</taxon>
        <taxon>Bacillaceae</taxon>
        <taxon>Halalkalibacterium (ex Joshi et al. 2022)</taxon>
    </lineage>
</organism>